<name>A0A653DL59_CALMS</name>
<proteinExistence type="predicted"/>
<keyword evidence="2" id="KW-1185">Reference proteome</keyword>
<accession>A0A653DL59</accession>
<dbReference type="Proteomes" id="UP000410492">
    <property type="component" value="Unassembled WGS sequence"/>
</dbReference>
<organism evidence="1 2">
    <name type="scientific">Callosobruchus maculatus</name>
    <name type="common">Southern cowpea weevil</name>
    <name type="synonym">Pulse bruchid</name>
    <dbReference type="NCBI Taxonomy" id="64391"/>
    <lineage>
        <taxon>Eukaryota</taxon>
        <taxon>Metazoa</taxon>
        <taxon>Ecdysozoa</taxon>
        <taxon>Arthropoda</taxon>
        <taxon>Hexapoda</taxon>
        <taxon>Insecta</taxon>
        <taxon>Pterygota</taxon>
        <taxon>Neoptera</taxon>
        <taxon>Endopterygota</taxon>
        <taxon>Coleoptera</taxon>
        <taxon>Polyphaga</taxon>
        <taxon>Cucujiformia</taxon>
        <taxon>Chrysomeloidea</taxon>
        <taxon>Chrysomelidae</taxon>
        <taxon>Bruchinae</taxon>
        <taxon>Bruchini</taxon>
        <taxon>Callosobruchus</taxon>
    </lineage>
</organism>
<gene>
    <name evidence="1" type="ORF">CALMAC_LOCUS18491</name>
</gene>
<dbReference type="AlphaFoldDB" id="A0A653DL59"/>
<evidence type="ECO:0000313" key="2">
    <source>
        <dbReference type="Proteomes" id="UP000410492"/>
    </source>
</evidence>
<dbReference type="EMBL" id="CAACVG010012839">
    <property type="protein sequence ID" value="VEN60956.1"/>
    <property type="molecule type" value="Genomic_DNA"/>
</dbReference>
<reference evidence="1 2" key="1">
    <citation type="submission" date="2019-01" db="EMBL/GenBank/DDBJ databases">
        <authorList>
            <person name="Sayadi A."/>
        </authorList>
    </citation>
    <scope>NUCLEOTIDE SEQUENCE [LARGE SCALE GENOMIC DNA]</scope>
</reference>
<sequence>MKSPPEIFVYQYETPKICQRAIEKGSIEWPFLSLF</sequence>
<evidence type="ECO:0000313" key="1">
    <source>
        <dbReference type="EMBL" id="VEN60956.1"/>
    </source>
</evidence>
<protein>
    <submittedName>
        <fullName evidence="1">Uncharacterized protein</fullName>
    </submittedName>
</protein>